<proteinExistence type="predicted"/>
<feature type="compositionally biased region" description="Polar residues" evidence="1">
    <location>
        <begin position="434"/>
        <end position="445"/>
    </location>
</feature>
<feature type="region of interest" description="Disordered" evidence="1">
    <location>
        <begin position="197"/>
        <end position="271"/>
    </location>
</feature>
<comment type="caution">
    <text evidence="2">The sequence shown here is derived from an EMBL/GenBank/DDBJ whole genome shotgun (WGS) entry which is preliminary data.</text>
</comment>
<name>A0A9N7V0U7_PLEPL</name>
<gene>
    <name evidence="2" type="ORF">PLEPLA_LOCUS28422</name>
</gene>
<dbReference type="Proteomes" id="UP001153269">
    <property type="component" value="Unassembled WGS sequence"/>
</dbReference>
<keyword evidence="3" id="KW-1185">Reference proteome</keyword>
<feature type="region of interest" description="Disordered" evidence="1">
    <location>
        <begin position="352"/>
        <end position="475"/>
    </location>
</feature>
<evidence type="ECO:0000313" key="2">
    <source>
        <dbReference type="EMBL" id="CAB1440656.1"/>
    </source>
</evidence>
<feature type="compositionally biased region" description="Polar residues" evidence="1">
    <location>
        <begin position="394"/>
        <end position="405"/>
    </location>
</feature>
<dbReference type="AlphaFoldDB" id="A0A9N7V0U7"/>
<dbReference type="EMBL" id="CADEAL010002480">
    <property type="protein sequence ID" value="CAB1440656.1"/>
    <property type="molecule type" value="Genomic_DNA"/>
</dbReference>
<feature type="compositionally biased region" description="Pro residues" evidence="1">
    <location>
        <begin position="451"/>
        <end position="461"/>
    </location>
</feature>
<feature type="compositionally biased region" description="Basic and acidic residues" evidence="1">
    <location>
        <begin position="352"/>
        <end position="366"/>
    </location>
</feature>
<reference evidence="2" key="1">
    <citation type="submission" date="2020-03" db="EMBL/GenBank/DDBJ databases">
        <authorList>
            <person name="Weist P."/>
        </authorList>
    </citation>
    <scope>NUCLEOTIDE SEQUENCE</scope>
</reference>
<sequence length="475" mass="50741">MQNPGELGRGRDRVSSRPPAGAAVTAGELPLLLRPGRPPPLLLASSLPSPQHGKQCGRILPVDEMDPGTLKTGEKLQPEFHLDAGRSLSVAPGLCSEPETHSSVFLGCGLRGLCGRKRSRPPLRSPVLLGRTWTVSGLSWRAEAVGRLTALKPKKGIDSGFLKSGGRARQAAVSELLLLWAQSHILLLSGCSPPGSSPQAGAQRWASRSGSERGDVPRAGTSSTQSPRQRHPLAITIREAPLGPSADPSNGSSELSQAGGLEEAVKGPGNGVGNVSLPLKKKTDSSLFTSSVCVVCDRSTGALPAEVEEERERDTEQRLHVAQLQQLVVLLPLRTQDGAQSHRNMAALEAARLQDKQEHEPDRKSELGFSSPSLEPGLSRWPRHRSFSVDELNATRTCSRPQLTSRADPEKKKVSQTPTASSSLASRRPRMTDSHMSINTLTGCRSNYEPPVRPPAPPPGGPALRAEPTAYLRFS</sequence>
<feature type="compositionally biased region" description="Polar residues" evidence="1">
    <location>
        <begin position="247"/>
        <end position="256"/>
    </location>
</feature>
<evidence type="ECO:0000256" key="1">
    <source>
        <dbReference type="SAM" id="MobiDB-lite"/>
    </source>
</evidence>
<organism evidence="2 3">
    <name type="scientific">Pleuronectes platessa</name>
    <name type="common">European plaice</name>
    <dbReference type="NCBI Taxonomy" id="8262"/>
    <lineage>
        <taxon>Eukaryota</taxon>
        <taxon>Metazoa</taxon>
        <taxon>Chordata</taxon>
        <taxon>Craniata</taxon>
        <taxon>Vertebrata</taxon>
        <taxon>Euteleostomi</taxon>
        <taxon>Actinopterygii</taxon>
        <taxon>Neopterygii</taxon>
        <taxon>Teleostei</taxon>
        <taxon>Neoteleostei</taxon>
        <taxon>Acanthomorphata</taxon>
        <taxon>Carangaria</taxon>
        <taxon>Pleuronectiformes</taxon>
        <taxon>Pleuronectoidei</taxon>
        <taxon>Pleuronectidae</taxon>
        <taxon>Pleuronectes</taxon>
    </lineage>
</organism>
<protein>
    <submittedName>
        <fullName evidence="2">Uncharacterized protein</fullName>
    </submittedName>
</protein>
<accession>A0A9N7V0U7</accession>
<feature type="region of interest" description="Disordered" evidence="1">
    <location>
        <begin position="1"/>
        <end position="28"/>
    </location>
</feature>
<feature type="compositionally biased region" description="Polar residues" evidence="1">
    <location>
        <begin position="415"/>
        <end position="425"/>
    </location>
</feature>
<evidence type="ECO:0000313" key="3">
    <source>
        <dbReference type="Proteomes" id="UP001153269"/>
    </source>
</evidence>